<keyword evidence="2 3" id="KW-0371">Homeobox</keyword>
<feature type="domain" description="Homeobox" evidence="5">
    <location>
        <begin position="41"/>
        <end position="101"/>
    </location>
</feature>
<dbReference type="PROSITE" id="PS50071">
    <property type="entry name" value="HOMEOBOX_2"/>
    <property type="match status" value="1"/>
</dbReference>
<dbReference type="GO" id="GO:0006355">
    <property type="term" value="P:regulation of DNA-templated transcription"/>
    <property type="evidence" value="ECO:0007669"/>
    <property type="project" value="TreeGrafter"/>
</dbReference>
<dbReference type="InterPro" id="IPR051775">
    <property type="entry name" value="Homeobox_domain"/>
</dbReference>
<dbReference type="InterPro" id="IPR001356">
    <property type="entry name" value="HD"/>
</dbReference>
<comment type="subcellular location">
    <subcellularLocation>
        <location evidence="1 2 3">Nucleus</location>
    </subcellularLocation>
</comment>
<feature type="region of interest" description="Disordered" evidence="4">
    <location>
        <begin position="220"/>
        <end position="269"/>
    </location>
</feature>
<dbReference type="PANTHER" id="PTHR24323:SF7">
    <property type="entry name" value="HOMEOBOX DOMAIN-CONTAINING PROTEIN"/>
    <property type="match status" value="1"/>
</dbReference>
<evidence type="ECO:0000256" key="4">
    <source>
        <dbReference type="SAM" id="MobiDB-lite"/>
    </source>
</evidence>
<evidence type="ECO:0000313" key="7">
    <source>
        <dbReference type="Proteomes" id="UP000292082"/>
    </source>
</evidence>
<reference evidence="6 7" key="1">
    <citation type="submission" date="2019-01" db="EMBL/GenBank/DDBJ databases">
        <title>Draft genome sequences of three monokaryotic isolates of the white-rot basidiomycete fungus Dichomitus squalens.</title>
        <authorList>
            <consortium name="DOE Joint Genome Institute"/>
            <person name="Lopez S.C."/>
            <person name="Andreopoulos B."/>
            <person name="Pangilinan J."/>
            <person name="Lipzen A."/>
            <person name="Riley R."/>
            <person name="Ahrendt S."/>
            <person name="Ng V."/>
            <person name="Barry K."/>
            <person name="Daum C."/>
            <person name="Grigoriev I.V."/>
            <person name="Hilden K.S."/>
            <person name="Makela M.R."/>
            <person name="de Vries R.P."/>
        </authorList>
    </citation>
    <scope>NUCLEOTIDE SEQUENCE [LARGE SCALE GENOMIC DNA]</scope>
    <source>
        <strain evidence="6 7">CBS 464.89</strain>
    </source>
</reference>
<dbReference type="CDD" id="cd00086">
    <property type="entry name" value="homeodomain"/>
    <property type="match status" value="1"/>
</dbReference>
<feature type="DNA-binding region" description="Homeobox" evidence="2">
    <location>
        <begin position="43"/>
        <end position="102"/>
    </location>
</feature>
<feature type="compositionally biased region" description="Polar residues" evidence="4">
    <location>
        <begin position="238"/>
        <end position="267"/>
    </location>
</feature>
<dbReference type="Pfam" id="PF00046">
    <property type="entry name" value="Homeodomain"/>
    <property type="match status" value="1"/>
</dbReference>
<dbReference type="SMART" id="SM00389">
    <property type="entry name" value="HOX"/>
    <property type="match status" value="1"/>
</dbReference>
<feature type="compositionally biased region" description="Polar residues" evidence="4">
    <location>
        <begin position="159"/>
        <end position="168"/>
    </location>
</feature>
<organism evidence="6 7">
    <name type="scientific">Dichomitus squalens</name>
    <dbReference type="NCBI Taxonomy" id="114155"/>
    <lineage>
        <taxon>Eukaryota</taxon>
        <taxon>Fungi</taxon>
        <taxon>Dikarya</taxon>
        <taxon>Basidiomycota</taxon>
        <taxon>Agaricomycotina</taxon>
        <taxon>Agaricomycetes</taxon>
        <taxon>Polyporales</taxon>
        <taxon>Polyporaceae</taxon>
        <taxon>Dichomitus</taxon>
    </lineage>
</organism>
<accession>A0A4V2K9G1</accession>
<name>A0A4V2K9G1_9APHY</name>
<proteinExistence type="predicted"/>
<evidence type="ECO:0000259" key="5">
    <source>
        <dbReference type="PROSITE" id="PS50071"/>
    </source>
</evidence>
<dbReference type="Proteomes" id="UP000292082">
    <property type="component" value="Unassembled WGS sequence"/>
</dbReference>
<dbReference type="PANTHER" id="PTHR24323">
    <property type="entry name" value="CEH-10 HOMEODOMAIN-CONTAINING HOMOLOG"/>
    <property type="match status" value="1"/>
</dbReference>
<keyword evidence="7" id="KW-1185">Reference proteome</keyword>
<keyword evidence="2 3" id="KW-0238">DNA-binding</keyword>
<evidence type="ECO:0000256" key="3">
    <source>
        <dbReference type="RuleBase" id="RU000682"/>
    </source>
</evidence>
<feature type="region of interest" description="Disordered" evidence="4">
    <location>
        <begin position="98"/>
        <end position="170"/>
    </location>
</feature>
<dbReference type="SUPFAM" id="SSF46689">
    <property type="entry name" value="Homeodomain-like"/>
    <property type="match status" value="1"/>
</dbReference>
<dbReference type="GO" id="GO:0000976">
    <property type="term" value="F:transcription cis-regulatory region binding"/>
    <property type="evidence" value="ECO:0007669"/>
    <property type="project" value="TreeGrafter"/>
</dbReference>
<dbReference type="InterPro" id="IPR009057">
    <property type="entry name" value="Homeodomain-like_sf"/>
</dbReference>
<evidence type="ECO:0000256" key="2">
    <source>
        <dbReference type="PROSITE-ProRule" id="PRU00108"/>
    </source>
</evidence>
<protein>
    <recommendedName>
        <fullName evidence="5">Homeobox domain-containing protein</fullName>
    </recommendedName>
</protein>
<sequence>MDPSPRRTRSSSRHSLFDAHTISAIPFMKVASMETYASPPSVSKRARHKVTEYQLQRLEELYQADSHPSRGTKEALAREVGMSAKSVLIWFQNRRQDRSKKGRGAAIPALARKVGTTETRSSRPRSKKTRPSVDNAAAWAKKTAKGLPSPSLTPMLDPSETTLATPQRIQLVELRTPPSPLGRAYNHQNLCEPSLTASSRPSRSLSSNSNTLYSANRSPELWRILPPTPTDRNESFSRRSPCQNESPLQPLGNASNFAPSRGFTTARPQKPSLEWACANSASRRRHGLFIYQDEDDSAGESCEFDPDLADETVAKLEAADNGRVLREVAIPREYHALFSPDVVMGASLLLTLKHSAD</sequence>
<evidence type="ECO:0000256" key="1">
    <source>
        <dbReference type="ARBA" id="ARBA00004123"/>
    </source>
</evidence>
<feature type="region of interest" description="Disordered" evidence="4">
    <location>
        <begin position="193"/>
        <end position="212"/>
    </location>
</feature>
<dbReference type="EMBL" id="ML145088">
    <property type="protein sequence ID" value="TBU63748.1"/>
    <property type="molecule type" value="Genomic_DNA"/>
</dbReference>
<keyword evidence="2 3" id="KW-0539">Nucleus</keyword>
<dbReference type="Gene3D" id="1.10.10.60">
    <property type="entry name" value="Homeodomain-like"/>
    <property type="match status" value="1"/>
</dbReference>
<dbReference type="GO" id="GO:0005634">
    <property type="term" value="C:nucleus"/>
    <property type="evidence" value="ECO:0007669"/>
    <property type="project" value="UniProtKB-SubCell"/>
</dbReference>
<gene>
    <name evidence="6" type="ORF">BD310DRAFT_522844</name>
</gene>
<evidence type="ECO:0000313" key="6">
    <source>
        <dbReference type="EMBL" id="TBU63748.1"/>
    </source>
</evidence>
<dbReference type="AlphaFoldDB" id="A0A4V2K9G1"/>